<dbReference type="AlphaFoldDB" id="A0ABD3XEQ1"/>
<organism evidence="2 3">
    <name type="scientific">Sinanodonta woodiana</name>
    <name type="common">Chinese pond mussel</name>
    <name type="synonym">Anodonta woodiana</name>
    <dbReference type="NCBI Taxonomy" id="1069815"/>
    <lineage>
        <taxon>Eukaryota</taxon>
        <taxon>Metazoa</taxon>
        <taxon>Spiralia</taxon>
        <taxon>Lophotrochozoa</taxon>
        <taxon>Mollusca</taxon>
        <taxon>Bivalvia</taxon>
        <taxon>Autobranchia</taxon>
        <taxon>Heteroconchia</taxon>
        <taxon>Palaeoheterodonta</taxon>
        <taxon>Unionida</taxon>
        <taxon>Unionoidea</taxon>
        <taxon>Unionidae</taxon>
        <taxon>Unioninae</taxon>
        <taxon>Sinanodonta</taxon>
    </lineage>
</organism>
<dbReference type="Gene3D" id="2.40.50.90">
    <property type="match status" value="1"/>
</dbReference>
<evidence type="ECO:0000313" key="2">
    <source>
        <dbReference type="EMBL" id="KAL3883463.1"/>
    </source>
</evidence>
<reference evidence="2 3" key="1">
    <citation type="submission" date="2024-11" db="EMBL/GenBank/DDBJ databases">
        <title>Chromosome-level genome assembly of the freshwater bivalve Anodonta woodiana.</title>
        <authorList>
            <person name="Chen X."/>
        </authorList>
    </citation>
    <scope>NUCLEOTIDE SEQUENCE [LARGE SCALE GENOMIC DNA]</scope>
    <source>
        <strain evidence="2">MN2024</strain>
        <tissue evidence="2">Gills</tissue>
    </source>
</reference>
<feature type="domain" description="Tudor" evidence="1">
    <location>
        <begin position="110"/>
        <end position="166"/>
    </location>
</feature>
<dbReference type="PANTHER" id="PTHR22948:SF29">
    <property type="entry name" value="FI02030P-RELATED"/>
    <property type="match status" value="1"/>
</dbReference>
<gene>
    <name evidence="2" type="ORF">ACJMK2_029724</name>
</gene>
<dbReference type="PANTHER" id="PTHR22948">
    <property type="entry name" value="TUDOR DOMAIN CONTAINING PROTEIN"/>
    <property type="match status" value="1"/>
</dbReference>
<dbReference type="InterPro" id="IPR002999">
    <property type="entry name" value="Tudor"/>
</dbReference>
<dbReference type="EMBL" id="JBJQND010000003">
    <property type="protein sequence ID" value="KAL3883463.1"/>
    <property type="molecule type" value="Genomic_DNA"/>
</dbReference>
<sequence>MYLFDSVTYNVSNIIIISYRYALFHLRFVISLKMNMEETECAKNVEEYMNTRDPEPLTLPNDARWDIYVTAIYGSTDIVFVRLVGESYSDQLRTFETALEVEFRKEKKEEIAEDIICVAHVEGLFHRVKVIAVEDDKIKCIFLDHGDAAILNREQLRPLDSEINRKLPYQAFNVSLHGLGEVADNPTGVSVLSNWTHGRSCVAEPIFRYGENSIQLVLYDTSGEVDININEEIMQQICNNMRKTRSCRA</sequence>
<accession>A0ABD3XEQ1</accession>
<keyword evidence="3" id="KW-1185">Reference proteome</keyword>
<evidence type="ECO:0000313" key="3">
    <source>
        <dbReference type="Proteomes" id="UP001634394"/>
    </source>
</evidence>
<proteinExistence type="predicted"/>
<dbReference type="PROSITE" id="PS50304">
    <property type="entry name" value="TUDOR"/>
    <property type="match status" value="1"/>
</dbReference>
<name>A0ABD3XEQ1_SINWO</name>
<dbReference type="InterPro" id="IPR035437">
    <property type="entry name" value="SNase_OB-fold_sf"/>
</dbReference>
<comment type="caution">
    <text evidence="2">The sequence shown here is derived from an EMBL/GenBank/DDBJ whole genome shotgun (WGS) entry which is preliminary data.</text>
</comment>
<dbReference type="InterPro" id="IPR050621">
    <property type="entry name" value="Tudor_domain_containing"/>
</dbReference>
<dbReference type="Gene3D" id="2.30.30.140">
    <property type="match status" value="1"/>
</dbReference>
<dbReference type="Pfam" id="PF00567">
    <property type="entry name" value="TUDOR"/>
    <property type="match status" value="1"/>
</dbReference>
<dbReference type="SUPFAM" id="SSF63748">
    <property type="entry name" value="Tudor/PWWP/MBT"/>
    <property type="match status" value="1"/>
</dbReference>
<protein>
    <recommendedName>
        <fullName evidence="1">Tudor domain-containing protein</fullName>
    </recommendedName>
</protein>
<dbReference type="Proteomes" id="UP001634394">
    <property type="component" value="Unassembled WGS sequence"/>
</dbReference>
<evidence type="ECO:0000259" key="1">
    <source>
        <dbReference type="PROSITE" id="PS50304"/>
    </source>
</evidence>